<dbReference type="STRING" id="1121022.GCA_000376105_00863"/>
<dbReference type="PATRIC" id="fig|1121022.4.peg.1140"/>
<comment type="caution">
    <text evidence="1">The sequence shown here is derived from an EMBL/GenBank/DDBJ whole genome shotgun (WGS) entry which is preliminary data.</text>
</comment>
<keyword evidence="2" id="KW-1185">Reference proteome</keyword>
<dbReference type="AlphaFoldDB" id="V4PYC9"/>
<sequence>MPTYIKVSRMPPCAYEAPLLNAPPRFGVEIALSPLLPFRKDGEGGHPGAGGMFL</sequence>
<evidence type="ECO:0000313" key="1">
    <source>
        <dbReference type="EMBL" id="ESQ93401.1"/>
    </source>
</evidence>
<evidence type="ECO:0000313" key="2">
    <source>
        <dbReference type="Proteomes" id="UP000017837"/>
    </source>
</evidence>
<reference evidence="1 2" key="1">
    <citation type="journal article" date="2014" name="Nature">
        <title>Sequential evolution of bacterial morphology by co-option of a developmental regulator.</title>
        <authorList>
            <person name="Jiang C."/>
            <person name="Brown P.J."/>
            <person name="Ducret A."/>
            <person name="Brun Y.V."/>
        </authorList>
    </citation>
    <scope>NUCLEOTIDE SEQUENCE [LARGE SCALE GENOMIC DNA]</scope>
    <source>
        <strain evidence="1 2">DSM 16100</strain>
    </source>
</reference>
<name>V4PYC9_9CAUL</name>
<protein>
    <submittedName>
        <fullName evidence="1">Uncharacterized protein</fullName>
    </submittedName>
</protein>
<gene>
    <name evidence="1" type="ORF">ABENE_05730</name>
</gene>
<dbReference type="Proteomes" id="UP000017837">
    <property type="component" value="Unassembled WGS sequence"/>
</dbReference>
<dbReference type="EMBL" id="AWGB01000008">
    <property type="protein sequence ID" value="ESQ93401.1"/>
    <property type="molecule type" value="Genomic_DNA"/>
</dbReference>
<proteinExistence type="predicted"/>
<accession>V4PYC9</accession>
<organism evidence="1 2">
    <name type="scientific">Asticcacaulis benevestitus DSM 16100 = ATCC BAA-896</name>
    <dbReference type="NCBI Taxonomy" id="1121022"/>
    <lineage>
        <taxon>Bacteria</taxon>
        <taxon>Pseudomonadati</taxon>
        <taxon>Pseudomonadota</taxon>
        <taxon>Alphaproteobacteria</taxon>
        <taxon>Caulobacterales</taxon>
        <taxon>Caulobacteraceae</taxon>
        <taxon>Asticcacaulis</taxon>
    </lineage>
</organism>